<reference evidence="2 3" key="1">
    <citation type="submission" date="2024-06" db="EMBL/GenBank/DDBJ databases">
        <title>The Natural Products Discovery Center: Release of the First 8490 Sequenced Strains for Exploring Actinobacteria Biosynthetic Diversity.</title>
        <authorList>
            <person name="Kalkreuter E."/>
            <person name="Kautsar S.A."/>
            <person name="Yang D."/>
            <person name="Bader C.D."/>
            <person name="Teijaro C.N."/>
            <person name="Fluegel L."/>
            <person name="Davis C.M."/>
            <person name="Simpson J.R."/>
            <person name="Lauterbach L."/>
            <person name="Steele A.D."/>
            <person name="Gui C."/>
            <person name="Meng S."/>
            <person name="Li G."/>
            <person name="Viehrig K."/>
            <person name="Ye F."/>
            <person name="Su P."/>
            <person name="Kiefer A.F."/>
            <person name="Nichols A."/>
            <person name="Cepeda A.J."/>
            <person name="Yan W."/>
            <person name="Fan B."/>
            <person name="Jiang Y."/>
            <person name="Adhikari A."/>
            <person name="Zheng C.-J."/>
            <person name="Schuster L."/>
            <person name="Cowan T.M."/>
            <person name="Smanski M.J."/>
            <person name="Chevrette M.G."/>
            <person name="De Carvalho L.P.S."/>
            <person name="Shen B."/>
        </authorList>
    </citation>
    <scope>NUCLEOTIDE SEQUENCE [LARGE SCALE GENOMIC DNA]</scope>
    <source>
        <strain evidence="2 3">NPDC049574</strain>
    </source>
</reference>
<sequence length="187" mass="20475">MLTQVLEILKELVGELSKAVKNARAWVKVLLAAALSCALVGAGVFWGIKLAGPPDIALGGVDLASSCIALNYETNDQQFCSSRIDLKAACNWQYSRTDLAFRFTSASAESGVCYAPGKRPLGGIADMRGYCKYAFRPSISVDAANANNVWTCREKIDMNLACQLRYRRYEGVEARNEDGVWQCYQVA</sequence>
<organism evidence="2 3">
    <name type="scientific">Nonomuraea bangladeshensis</name>
    <dbReference type="NCBI Taxonomy" id="404385"/>
    <lineage>
        <taxon>Bacteria</taxon>
        <taxon>Bacillati</taxon>
        <taxon>Actinomycetota</taxon>
        <taxon>Actinomycetes</taxon>
        <taxon>Streptosporangiales</taxon>
        <taxon>Streptosporangiaceae</taxon>
        <taxon>Nonomuraea</taxon>
    </lineage>
</organism>
<dbReference type="RefSeq" id="WP_364449742.1">
    <property type="nucleotide sequence ID" value="NZ_JBFARM010000004.1"/>
</dbReference>
<dbReference type="Proteomes" id="UP001552427">
    <property type="component" value="Unassembled WGS sequence"/>
</dbReference>
<dbReference type="EMBL" id="JBFARM010000004">
    <property type="protein sequence ID" value="MEV4286951.1"/>
    <property type="molecule type" value="Genomic_DNA"/>
</dbReference>
<keyword evidence="1" id="KW-1133">Transmembrane helix</keyword>
<gene>
    <name evidence="2" type="ORF">AB0K40_15720</name>
</gene>
<accession>A0ABV3H344</accession>
<evidence type="ECO:0000313" key="2">
    <source>
        <dbReference type="EMBL" id="MEV4286951.1"/>
    </source>
</evidence>
<protein>
    <submittedName>
        <fullName evidence="2">Uncharacterized protein</fullName>
    </submittedName>
</protein>
<feature type="transmembrane region" description="Helical" evidence="1">
    <location>
        <begin position="25"/>
        <end position="48"/>
    </location>
</feature>
<evidence type="ECO:0000256" key="1">
    <source>
        <dbReference type="SAM" id="Phobius"/>
    </source>
</evidence>
<name>A0ABV3H344_9ACTN</name>
<keyword evidence="3" id="KW-1185">Reference proteome</keyword>
<comment type="caution">
    <text evidence="2">The sequence shown here is derived from an EMBL/GenBank/DDBJ whole genome shotgun (WGS) entry which is preliminary data.</text>
</comment>
<keyword evidence="1" id="KW-0472">Membrane</keyword>
<proteinExistence type="predicted"/>
<evidence type="ECO:0000313" key="3">
    <source>
        <dbReference type="Proteomes" id="UP001552427"/>
    </source>
</evidence>
<keyword evidence="1" id="KW-0812">Transmembrane</keyword>